<dbReference type="SUPFAM" id="SSF53474">
    <property type="entry name" value="alpha/beta-Hydrolases"/>
    <property type="match status" value="1"/>
</dbReference>
<evidence type="ECO:0000259" key="2">
    <source>
        <dbReference type="Pfam" id="PF00326"/>
    </source>
</evidence>
<sequence length="267" mass="30360">MGQDGQIVEKTLFPSPNPFVKLFLVTYISAGLKVKGLLAEPKQVGEYEGFLYLRGGIKNVGMVRPARIAQFASEGFIVFAPFYRGNRGGEGNEDFAGEDRQDAFAGFALLQGHPCVLPERIHIFGFSRGGVMALLTGLQYSNAASIVTWGGVSDLALTYVERVDLRRMMKRVIGGSPKKALEEYRWRTPLYEMEAMKPPVLIIHGMLDDNVTIEHAYRLEKRLHSLGKYVETWYFENYTHYFPPAINRKVVKDLCYWMKQRDNHDII</sequence>
<dbReference type="Proteomes" id="UP000077881">
    <property type="component" value="Unassembled WGS sequence"/>
</dbReference>
<feature type="domain" description="Peptidase S9 prolyl oligopeptidase catalytic" evidence="2">
    <location>
        <begin position="67"/>
        <end position="260"/>
    </location>
</feature>
<dbReference type="PANTHER" id="PTHR42776">
    <property type="entry name" value="SERINE PEPTIDASE S9 FAMILY MEMBER"/>
    <property type="match status" value="1"/>
</dbReference>
<dbReference type="InterPro" id="IPR001375">
    <property type="entry name" value="Peptidase_S9_cat"/>
</dbReference>
<comment type="caution">
    <text evidence="3">The sequence shown here is derived from an EMBL/GenBank/DDBJ whole genome shotgun (WGS) entry which is preliminary data.</text>
</comment>
<evidence type="ECO:0000313" key="4">
    <source>
        <dbReference type="Proteomes" id="UP000077881"/>
    </source>
</evidence>
<reference evidence="3 4" key="1">
    <citation type="submission" date="2015-05" db="EMBL/GenBank/DDBJ databases">
        <title>Comparison of genome.</title>
        <authorList>
            <person name="Zheng Z."/>
            <person name="Sun M."/>
        </authorList>
    </citation>
    <scope>NUCLEOTIDE SEQUENCE [LARGE SCALE GENOMIC DNA]</scope>
    <source>
        <strain evidence="3 4">G25-74</strain>
    </source>
</reference>
<protein>
    <submittedName>
        <fullName evidence="3">Peptidase</fullName>
    </submittedName>
</protein>
<dbReference type="EMBL" id="LDJR01000057">
    <property type="protein sequence ID" value="OAK68090.1"/>
    <property type="molecule type" value="Genomic_DNA"/>
</dbReference>
<accession>A0A177ZLA4</accession>
<dbReference type="Pfam" id="PF00326">
    <property type="entry name" value="Peptidase_S9"/>
    <property type="match status" value="1"/>
</dbReference>
<evidence type="ECO:0000313" key="3">
    <source>
        <dbReference type="EMBL" id="OAK68090.1"/>
    </source>
</evidence>
<dbReference type="InterPro" id="IPR029058">
    <property type="entry name" value="AB_hydrolase_fold"/>
</dbReference>
<dbReference type="PANTHER" id="PTHR42776:SF27">
    <property type="entry name" value="DIPEPTIDYL PEPTIDASE FAMILY MEMBER 6"/>
    <property type="match status" value="1"/>
</dbReference>
<dbReference type="Gene3D" id="3.40.50.1820">
    <property type="entry name" value="alpha/beta hydrolase"/>
    <property type="match status" value="1"/>
</dbReference>
<dbReference type="AlphaFoldDB" id="A0A177ZLA4"/>
<gene>
    <name evidence="3" type="ORF">ABB05_16115</name>
</gene>
<dbReference type="PATRIC" id="fig|217031.6.peg.3482"/>
<dbReference type="GO" id="GO:0006508">
    <property type="term" value="P:proteolysis"/>
    <property type="evidence" value="ECO:0007669"/>
    <property type="project" value="InterPro"/>
</dbReference>
<dbReference type="STRING" id="217031.ABB05_16115"/>
<proteinExistence type="predicted"/>
<dbReference type="OrthoDB" id="9812921at2"/>
<keyword evidence="4" id="KW-1185">Reference proteome</keyword>
<dbReference type="RefSeq" id="WP_057982176.1">
    <property type="nucleotide sequence ID" value="NZ_JAGGKH010000009.1"/>
</dbReference>
<organism evidence="3 4">
    <name type="scientific">Lederbergia galactosidilytica</name>
    <dbReference type="NCBI Taxonomy" id="217031"/>
    <lineage>
        <taxon>Bacteria</taxon>
        <taxon>Bacillati</taxon>
        <taxon>Bacillota</taxon>
        <taxon>Bacilli</taxon>
        <taxon>Bacillales</taxon>
        <taxon>Bacillaceae</taxon>
        <taxon>Lederbergia</taxon>
    </lineage>
</organism>
<name>A0A177ZLA4_9BACI</name>
<keyword evidence="1" id="KW-0378">Hydrolase</keyword>
<evidence type="ECO:0000256" key="1">
    <source>
        <dbReference type="ARBA" id="ARBA00022801"/>
    </source>
</evidence>
<dbReference type="GO" id="GO:0004252">
    <property type="term" value="F:serine-type endopeptidase activity"/>
    <property type="evidence" value="ECO:0007669"/>
    <property type="project" value="TreeGrafter"/>
</dbReference>